<feature type="domain" description="MATH" evidence="4">
    <location>
        <begin position="18"/>
        <end position="149"/>
    </location>
</feature>
<evidence type="ECO:0000256" key="1">
    <source>
        <dbReference type="ARBA" id="ARBA00004906"/>
    </source>
</evidence>
<organism evidence="5 6">
    <name type="scientific">Sorghum bicolor</name>
    <name type="common">Sorghum</name>
    <name type="synonym">Sorghum vulgare</name>
    <dbReference type="NCBI Taxonomy" id="4558"/>
    <lineage>
        <taxon>Eukaryota</taxon>
        <taxon>Viridiplantae</taxon>
        <taxon>Streptophyta</taxon>
        <taxon>Embryophyta</taxon>
        <taxon>Tracheophyta</taxon>
        <taxon>Spermatophyta</taxon>
        <taxon>Magnoliopsida</taxon>
        <taxon>Liliopsida</taxon>
        <taxon>Poales</taxon>
        <taxon>Poaceae</taxon>
        <taxon>PACMAD clade</taxon>
        <taxon>Panicoideae</taxon>
        <taxon>Andropogonodae</taxon>
        <taxon>Andropogoneae</taxon>
        <taxon>Sorghinae</taxon>
        <taxon>Sorghum</taxon>
    </lineage>
</organism>
<dbReference type="CDD" id="cd00121">
    <property type="entry name" value="MATH"/>
    <property type="match status" value="1"/>
</dbReference>
<name>A0A921QLP0_SORBI</name>
<dbReference type="Pfam" id="PF24570">
    <property type="entry name" value="BACK_BPM_SPOP"/>
    <property type="match status" value="1"/>
</dbReference>
<dbReference type="PANTHER" id="PTHR26379:SF433">
    <property type="entry name" value="OS08G0226800 PROTEIN"/>
    <property type="match status" value="1"/>
</dbReference>
<dbReference type="Gramene" id="EES14728">
    <property type="protein sequence ID" value="EES14728"/>
    <property type="gene ID" value="SORBI_3007G080600"/>
</dbReference>
<dbReference type="InterPro" id="IPR002083">
    <property type="entry name" value="MATH/TRAF_dom"/>
</dbReference>
<comment type="pathway">
    <text evidence="1">Protein modification; protein ubiquitination.</text>
</comment>
<dbReference type="PROSITE" id="PS50097">
    <property type="entry name" value="BTB"/>
    <property type="match status" value="1"/>
</dbReference>
<dbReference type="Pfam" id="PF22486">
    <property type="entry name" value="MATH_2"/>
    <property type="match status" value="1"/>
</dbReference>
<feature type="domain" description="BTB" evidence="3">
    <location>
        <begin position="186"/>
        <end position="243"/>
    </location>
</feature>
<comment type="caution">
    <text evidence="5">The sequence shown here is derived from an EMBL/GenBank/DDBJ whole genome shotgun (WGS) entry which is preliminary data.</text>
</comment>
<dbReference type="PROSITE" id="PS50144">
    <property type="entry name" value="MATH"/>
    <property type="match status" value="1"/>
</dbReference>
<dbReference type="SMART" id="SM00225">
    <property type="entry name" value="BTB"/>
    <property type="match status" value="1"/>
</dbReference>
<dbReference type="InterPro" id="IPR045005">
    <property type="entry name" value="BPM1-6"/>
</dbReference>
<dbReference type="Proteomes" id="UP000807115">
    <property type="component" value="Chromosome 7"/>
</dbReference>
<dbReference type="InterPro" id="IPR056423">
    <property type="entry name" value="BACK_BPM_SPOP"/>
</dbReference>
<reference evidence="5" key="1">
    <citation type="journal article" date="2019" name="BMC Genomics">
        <title>A new reference genome for Sorghum bicolor reveals high levels of sequence similarity between sweet and grain genotypes: implications for the genetics of sugar metabolism.</title>
        <authorList>
            <person name="Cooper E.A."/>
            <person name="Brenton Z.W."/>
            <person name="Flinn B.S."/>
            <person name="Jenkins J."/>
            <person name="Shu S."/>
            <person name="Flowers D."/>
            <person name="Luo F."/>
            <person name="Wang Y."/>
            <person name="Xia P."/>
            <person name="Barry K."/>
            <person name="Daum C."/>
            <person name="Lipzen A."/>
            <person name="Yoshinaga Y."/>
            <person name="Schmutz J."/>
            <person name="Saski C."/>
            <person name="Vermerris W."/>
            <person name="Kresovich S."/>
        </authorList>
    </citation>
    <scope>NUCLEOTIDE SEQUENCE</scope>
</reference>
<proteinExistence type="inferred from homology"/>
<reference evidence="5" key="2">
    <citation type="submission" date="2020-10" db="EMBL/GenBank/DDBJ databases">
        <authorList>
            <person name="Cooper E.A."/>
            <person name="Brenton Z.W."/>
            <person name="Flinn B.S."/>
            <person name="Jenkins J."/>
            <person name="Shu S."/>
            <person name="Flowers D."/>
            <person name="Luo F."/>
            <person name="Wang Y."/>
            <person name="Xia P."/>
            <person name="Barry K."/>
            <person name="Daum C."/>
            <person name="Lipzen A."/>
            <person name="Yoshinaga Y."/>
            <person name="Schmutz J."/>
            <person name="Saski C."/>
            <person name="Vermerris W."/>
            <person name="Kresovich S."/>
        </authorList>
    </citation>
    <scope>NUCLEOTIDE SEQUENCE</scope>
</reference>
<dbReference type="SUPFAM" id="SSF49599">
    <property type="entry name" value="TRAF domain-like"/>
    <property type="match status" value="1"/>
</dbReference>
<dbReference type="Gene3D" id="1.25.40.420">
    <property type="match status" value="1"/>
</dbReference>
<dbReference type="Gene3D" id="3.30.710.10">
    <property type="entry name" value="Potassium Channel Kv1.1, Chain A"/>
    <property type="match status" value="1"/>
</dbReference>
<gene>
    <name evidence="5" type="ORF">BDA96_07G084200</name>
</gene>
<dbReference type="AlphaFoldDB" id="A0A921QLP0"/>
<evidence type="ECO:0000256" key="2">
    <source>
        <dbReference type="ARBA" id="ARBA00010846"/>
    </source>
</evidence>
<dbReference type="Gene3D" id="2.60.210.10">
    <property type="entry name" value="Apoptosis, Tumor Necrosis Factor Receptor Associated Protein 2, Chain A"/>
    <property type="match status" value="1"/>
</dbReference>
<dbReference type="PANTHER" id="PTHR26379">
    <property type="entry name" value="BTB/POZ AND MATH DOMAIN-CONTAINING PROTEIN 1"/>
    <property type="match status" value="1"/>
</dbReference>
<dbReference type="InterPro" id="IPR008974">
    <property type="entry name" value="TRAF-like"/>
</dbReference>
<dbReference type="GO" id="GO:0016567">
    <property type="term" value="P:protein ubiquitination"/>
    <property type="evidence" value="ECO:0007669"/>
    <property type="project" value="InterPro"/>
</dbReference>
<dbReference type="OMA" id="KVCIEFM"/>
<evidence type="ECO:0000313" key="6">
    <source>
        <dbReference type="Proteomes" id="UP000807115"/>
    </source>
</evidence>
<sequence>MGSEPKRTESSHTTEEETGTHLFKIIGYTLTKGRGVGKSIRSGIFTVGGYDWAIRFYPDGSTEATKDSVVVSLVLMSENAEVRASYDLSLVNQTTGLPENVFRESTFRVFNSCKGNWFTPRIIISKRNKLEFKSADYIVDDCLKIECTITVLKESWVETTGDFEIEVPDTDLPEHFGKLLSEKEGADVTFSVGGETFPAHKIAQLYGQMKESRARKITVDDMQPDVFKALLNFIYTDSLPADWDDLDHYEYCEIAKLLLIAADRYAMDRLKLLCASILVEYLDVESVATTLALADQHNCNCLKEVCVEFMASLDEIDALVETEGYATLKRTCPSILVDALEKRSKYRKTGCQLN</sequence>
<evidence type="ECO:0000313" key="5">
    <source>
        <dbReference type="EMBL" id="KAG0522982.1"/>
    </source>
</evidence>
<protein>
    <recommendedName>
        <fullName evidence="7">MATH domain-containing protein</fullName>
    </recommendedName>
</protein>
<accession>A0A921QLP0</accession>
<dbReference type="EMBL" id="CM027686">
    <property type="protein sequence ID" value="KAG0522982.1"/>
    <property type="molecule type" value="Genomic_DNA"/>
</dbReference>
<evidence type="ECO:0000259" key="3">
    <source>
        <dbReference type="PROSITE" id="PS50097"/>
    </source>
</evidence>
<dbReference type="InterPro" id="IPR000210">
    <property type="entry name" value="BTB/POZ_dom"/>
</dbReference>
<dbReference type="InterPro" id="IPR011333">
    <property type="entry name" value="SKP1/BTB/POZ_sf"/>
</dbReference>
<evidence type="ECO:0000259" key="4">
    <source>
        <dbReference type="PROSITE" id="PS50144"/>
    </source>
</evidence>
<evidence type="ECO:0008006" key="7">
    <source>
        <dbReference type="Google" id="ProtNLM"/>
    </source>
</evidence>
<comment type="similarity">
    <text evidence="2">Belongs to the Tdpoz family.</text>
</comment>
<dbReference type="SUPFAM" id="SSF54695">
    <property type="entry name" value="POZ domain"/>
    <property type="match status" value="1"/>
</dbReference>
<dbReference type="Pfam" id="PF00651">
    <property type="entry name" value="BTB"/>
    <property type="match status" value="1"/>
</dbReference>